<dbReference type="Gene3D" id="3.40.50.300">
    <property type="entry name" value="P-loop containing nucleotide triphosphate hydrolases"/>
    <property type="match status" value="2"/>
</dbReference>
<dbReference type="Proteomes" id="UP001211015">
    <property type="component" value="Unassembled WGS sequence"/>
</dbReference>
<keyword evidence="5 11" id="KW-0067">ATP-binding</keyword>
<evidence type="ECO:0000256" key="3">
    <source>
        <dbReference type="ARBA" id="ARBA00022801"/>
    </source>
</evidence>
<dbReference type="AlphaFoldDB" id="A0AAW6E556"/>
<dbReference type="Gene3D" id="1.10.10.160">
    <property type="match status" value="1"/>
</dbReference>
<evidence type="ECO:0000256" key="4">
    <source>
        <dbReference type="ARBA" id="ARBA00022806"/>
    </source>
</evidence>
<keyword evidence="3 11" id="KW-0378">Hydrolase</keyword>
<evidence type="ECO:0000259" key="13">
    <source>
        <dbReference type="PROSITE" id="PS51217"/>
    </source>
</evidence>
<dbReference type="PANTHER" id="PTHR11070">
    <property type="entry name" value="UVRD / RECB / PCRA DNA HELICASE FAMILY MEMBER"/>
    <property type="match status" value="1"/>
</dbReference>
<evidence type="ECO:0000256" key="7">
    <source>
        <dbReference type="ARBA" id="ARBA00023235"/>
    </source>
</evidence>
<dbReference type="PROSITE" id="PS51198">
    <property type="entry name" value="UVRD_HELICASE_ATP_BIND"/>
    <property type="match status" value="1"/>
</dbReference>
<comment type="catalytic activity">
    <reaction evidence="8">
        <text>Couples ATP hydrolysis with the unwinding of duplex DNA by translocating in the 3'-5' direction.</text>
        <dbReference type="EC" id="5.6.2.4"/>
    </reaction>
</comment>
<keyword evidence="4 11" id="KW-0347">Helicase</keyword>
<comment type="caution">
    <text evidence="14">The sequence shown here is derived from an EMBL/GenBank/DDBJ whole genome shotgun (WGS) entry which is preliminary data.</text>
</comment>
<evidence type="ECO:0000313" key="14">
    <source>
        <dbReference type="EMBL" id="MDB8744358.1"/>
    </source>
</evidence>
<evidence type="ECO:0000256" key="2">
    <source>
        <dbReference type="ARBA" id="ARBA00022741"/>
    </source>
</evidence>
<dbReference type="RefSeq" id="WP_195388207.1">
    <property type="nucleotide sequence ID" value="NZ_JADNGL010000006.1"/>
</dbReference>
<evidence type="ECO:0000256" key="10">
    <source>
        <dbReference type="ARBA" id="ARBA00048988"/>
    </source>
</evidence>
<gene>
    <name evidence="14" type="ORF">PNU62_04935</name>
</gene>
<dbReference type="InterPro" id="IPR014016">
    <property type="entry name" value="UvrD-like_ATP-bd"/>
</dbReference>
<dbReference type="InterPro" id="IPR013986">
    <property type="entry name" value="DExx_box_DNA_helicase_dom_sf"/>
</dbReference>
<feature type="domain" description="UvrD-like helicase C-terminal" evidence="13">
    <location>
        <begin position="284"/>
        <end position="486"/>
    </location>
</feature>
<dbReference type="InterPro" id="IPR000212">
    <property type="entry name" value="DNA_helicase_UvrD/REP"/>
</dbReference>
<keyword evidence="7" id="KW-0413">Isomerase</keyword>
<dbReference type="PANTHER" id="PTHR11070:SF2">
    <property type="entry name" value="ATP-DEPENDENT DNA HELICASE SRS2"/>
    <property type="match status" value="1"/>
</dbReference>
<dbReference type="InterPro" id="IPR014017">
    <property type="entry name" value="DNA_helicase_UvrD-like_C"/>
</dbReference>
<dbReference type="GO" id="GO:0033202">
    <property type="term" value="C:DNA helicase complex"/>
    <property type="evidence" value="ECO:0007669"/>
    <property type="project" value="TreeGrafter"/>
</dbReference>
<feature type="domain" description="UvrD-like helicase ATP-binding" evidence="12">
    <location>
        <begin position="4"/>
        <end position="283"/>
    </location>
</feature>
<dbReference type="Pfam" id="PF00580">
    <property type="entry name" value="UvrD-helicase"/>
    <property type="match status" value="1"/>
</dbReference>
<dbReference type="CDD" id="cd17932">
    <property type="entry name" value="DEXQc_UvrD"/>
    <property type="match status" value="1"/>
</dbReference>
<dbReference type="GO" id="GO:0005524">
    <property type="term" value="F:ATP binding"/>
    <property type="evidence" value="ECO:0007669"/>
    <property type="project" value="UniProtKB-UniRule"/>
</dbReference>
<feature type="binding site" evidence="11">
    <location>
        <begin position="25"/>
        <end position="32"/>
    </location>
    <ligand>
        <name>ATP</name>
        <dbReference type="ChEBI" id="CHEBI:30616"/>
    </ligand>
</feature>
<dbReference type="GO" id="GO:0000725">
    <property type="term" value="P:recombinational repair"/>
    <property type="evidence" value="ECO:0007669"/>
    <property type="project" value="TreeGrafter"/>
</dbReference>
<evidence type="ECO:0000256" key="6">
    <source>
        <dbReference type="ARBA" id="ARBA00023125"/>
    </source>
</evidence>
<evidence type="ECO:0000259" key="12">
    <source>
        <dbReference type="PROSITE" id="PS51198"/>
    </source>
</evidence>
<dbReference type="GO" id="GO:0016787">
    <property type="term" value="F:hydrolase activity"/>
    <property type="evidence" value="ECO:0007669"/>
    <property type="project" value="UniProtKB-UniRule"/>
</dbReference>
<dbReference type="Pfam" id="PF13361">
    <property type="entry name" value="UvrD_C"/>
    <property type="match status" value="1"/>
</dbReference>
<comment type="similarity">
    <text evidence="1">Belongs to the helicase family. UvrD subfamily.</text>
</comment>
<evidence type="ECO:0000256" key="8">
    <source>
        <dbReference type="ARBA" id="ARBA00034617"/>
    </source>
</evidence>
<dbReference type="PROSITE" id="PS51217">
    <property type="entry name" value="UVRD_HELICASE_CTER"/>
    <property type="match status" value="1"/>
</dbReference>
<accession>A0AAW6E556</accession>
<comment type="catalytic activity">
    <reaction evidence="10">
        <text>ATP + H2O = ADP + phosphate + H(+)</text>
        <dbReference type="Rhea" id="RHEA:13065"/>
        <dbReference type="ChEBI" id="CHEBI:15377"/>
        <dbReference type="ChEBI" id="CHEBI:15378"/>
        <dbReference type="ChEBI" id="CHEBI:30616"/>
        <dbReference type="ChEBI" id="CHEBI:43474"/>
        <dbReference type="ChEBI" id="CHEBI:456216"/>
        <dbReference type="EC" id="5.6.2.4"/>
    </reaction>
</comment>
<keyword evidence="6" id="KW-0238">DNA-binding</keyword>
<dbReference type="EC" id="5.6.2.4" evidence="9"/>
<dbReference type="EMBL" id="JAQMLV010000005">
    <property type="protein sequence ID" value="MDB8744358.1"/>
    <property type="molecule type" value="Genomic_DNA"/>
</dbReference>
<evidence type="ECO:0000256" key="11">
    <source>
        <dbReference type="PROSITE-ProRule" id="PRU00560"/>
    </source>
</evidence>
<dbReference type="GO" id="GO:0003677">
    <property type="term" value="F:DNA binding"/>
    <property type="evidence" value="ECO:0007669"/>
    <property type="project" value="UniProtKB-KW"/>
</dbReference>
<proteinExistence type="inferred from homology"/>
<keyword evidence="2 11" id="KW-0547">Nucleotide-binding</keyword>
<evidence type="ECO:0000256" key="9">
    <source>
        <dbReference type="ARBA" id="ARBA00034808"/>
    </source>
</evidence>
<evidence type="ECO:0000313" key="15">
    <source>
        <dbReference type="Proteomes" id="UP001211015"/>
    </source>
</evidence>
<dbReference type="GO" id="GO:0005829">
    <property type="term" value="C:cytosol"/>
    <property type="evidence" value="ECO:0007669"/>
    <property type="project" value="TreeGrafter"/>
</dbReference>
<dbReference type="GO" id="GO:0043138">
    <property type="term" value="F:3'-5' DNA helicase activity"/>
    <property type="evidence" value="ECO:0007669"/>
    <property type="project" value="UniProtKB-EC"/>
</dbReference>
<evidence type="ECO:0000256" key="1">
    <source>
        <dbReference type="ARBA" id="ARBA00009922"/>
    </source>
</evidence>
<organism evidence="14 15">
    <name type="scientific">Ruminococcus bicirculans</name>
    <name type="common">ex Wegman et al. 2014</name>
    <dbReference type="NCBI Taxonomy" id="1160721"/>
    <lineage>
        <taxon>Bacteria</taxon>
        <taxon>Bacillati</taxon>
        <taxon>Bacillota</taxon>
        <taxon>Clostridia</taxon>
        <taxon>Eubacteriales</taxon>
        <taxon>Oscillospiraceae</taxon>
        <taxon>Ruminococcus</taxon>
    </lineage>
</organism>
<dbReference type="InterPro" id="IPR027417">
    <property type="entry name" value="P-loop_NTPase"/>
</dbReference>
<dbReference type="SUPFAM" id="SSF52540">
    <property type="entry name" value="P-loop containing nucleoside triphosphate hydrolases"/>
    <property type="match status" value="1"/>
</dbReference>
<reference evidence="14" key="1">
    <citation type="submission" date="2023-01" db="EMBL/GenBank/DDBJ databases">
        <title>Human gut microbiome strain richness.</title>
        <authorList>
            <person name="Chen-Liaw A."/>
        </authorList>
    </citation>
    <scope>NUCLEOTIDE SEQUENCE</scope>
    <source>
        <strain evidence="14">1001275st1_F4_1001275B_160808</strain>
    </source>
</reference>
<protein>
    <recommendedName>
        <fullName evidence="9">DNA 3'-5' helicase</fullName>
        <ecNumber evidence="9">5.6.2.4</ecNumber>
    </recommendedName>
</protein>
<name>A0AAW6E556_9FIRM</name>
<sequence>MLTQNLSLKQIEAVNAIDDDVEIIACAGAGKTGVVTRRIINILKCKDDVIPNNIVAFTFTKKAAEELKSRVYSMGKDVLGDTKGFAEMYIGTIHGFCLKMLQEYLPEFQTFTVLDDIHTKLFVECYYEEIGMKDMNLQKYTETDLFIKVMSLLNENWNDSEKWSKNVRDAFEKYQYKMYAEKHFDYSLILREMVNQLEKNQTFRKIVAKKVRYLTADEYQDTNPVQEKLVSLLKELGANLCVVGDDDQTIYQFRGSDSTNIITFMQRYNIQKYILLDTDYRSTSGIVDVARNIIVNNSHRLPKKMQSGCSTVYDEGDVVFKECNTAEDEYEFIAKNIEKLHKIGVPFSEMAILLRKRKVGIDIADVLDEHKIPYIIEGMNELMHTPECRAAQCIFDYLNGECELKELFDKWLSVNYPFDKKELANAFNDLMCLDVSTIKHYPDFNLQKIYHNFLKKFSLLKMAKRKRKSYYIILESFRKLSMTTKL</sequence>
<evidence type="ECO:0000256" key="5">
    <source>
        <dbReference type="ARBA" id="ARBA00022840"/>
    </source>
</evidence>